<feature type="transmembrane region" description="Helical" evidence="8">
    <location>
        <begin position="343"/>
        <end position="361"/>
    </location>
</feature>
<evidence type="ECO:0008006" key="11">
    <source>
        <dbReference type="Google" id="ProtNLM"/>
    </source>
</evidence>
<feature type="transmembrane region" description="Helical" evidence="8">
    <location>
        <begin position="382"/>
        <end position="403"/>
    </location>
</feature>
<evidence type="ECO:0000256" key="5">
    <source>
        <dbReference type="ARBA" id="ARBA00022692"/>
    </source>
</evidence>
<keyword evidence="4" id="KW-0808">Transferase</keyword>
<evidence type="ECO:0000313" key="9">
    <source>
        <dbReference type="EMBL" id="SEF97761.1"/>
    </source>
</evidence>
<keyword evidence="5 8" id="KW-0812">Transmembrane</keyword>
<evidence type="ECO:0000256" key="6">
    <source>
        <dbReference type="ARBA" id="ARBA00022989"/>
    </source>
</evidence>
<feature type="transmembrane region" description="Helical" evidence="8">
    <location>
        <begin position="84"/>
        <end position="102"/>
    </location>
</feature>
<protein>
    <recommendedName>
        <fullName evidence="11">4-amino-4-deoxy-L-arabinose transferase</fullName>
    </recommendedName>
</protein>
<keyword evidence="6 8" id="KW-1133">Transmembrane helix</keyword>
<evidence type="ECO:0000256" key="8">
    <source>
        <dbReference type="SAM" id="Phobius"/>
    </source>
</evidence>
<reference evidence="10" key="1">
    <citation type="submission" date="2016-10" db="EMBL/GenBank/DDBJ databases">
        <authorList>
            <person name="Varghese N."/>
            <person name="Submissions S."/>
        </authorList>
    </citation>
    <scope>NUCLEOTIDE SEQUENCE [LARGE SCALE GENOMIC DNA]</scope>
    <source>
        <strain evidence="10">DSM 43163</strain>
    </source>
</reference>
<evidence type="ECO:0000256" key="4">
    <source>
        <dbReference type="ARBA" id="ARBA00022679"/>
    </source>
</evidence>
<keyword evidence="10" id="KW-1185">Reference proteome</keyword>
<keyword evidence="7 8" id="KW-0472">Membrane</keyword>
<gene>
    <name evidence="9" type="ORF">SAMN04489712_102689</name>
</gene>
<dbReference type="PANTHER" id="PTHR33908:SF11">
    <property type="entry name" value="MEMBRANE PROTEIN"/>
    <property type="match status" value="1"/>
</dbReference>
<feature type="transmembrane region" description="Helical" evidence="8">
    <location>
        <begin position="446"/>
        <end position="466"/>
    </location>
</feature>
<dbReference type="GO" id="GO:0005886">
    <property type="term" value="C:plasma membrane"/>
    <property type="evidence" value="ECO:0007669"/>
    <property type="project" value="UniProtKB-SubCell"/>
</dbReference>
<accession>A0A1H5WEZ5</accession>
<dbReference type="AlphaFoldDB" id="A0A1H5WEZ5"/>
<proteinExistence type="predicted"/>
<feature type="transmembrane region" description="Helical" evidence="8">
    <location>
        <begin position="478"/>
        <end position="497"/>
    </location>
</feature>
<keyword evidence="3" id="KW-0328">Glycosyltransferase</keyword>
<sequence length="694" mass="74765">MPFSNGPDVRGNSTRAGRVLTRLTVAPALLIVAWLAVSLPLFMAGWYRLGPALALFVPVAFLVLKAGFWDRTRLELTAGLRGPVSWWVTGGVVAVAVAFFALELAMSAEQVVVRRDPASYVQFATWLNDHGALPIDPMRWAFGGGDPVLRYDSPAFYELGDGQVVPQFMAGLPLVLALGGWLGGTDAMLAMAPLLGACAVLSFGGLTARLVGPRWAPVGALALALTLPMQWLARSTYSELPALVLLLGGLSLLQDVRELESGAARVRAFLGGLALGLIVLVRIDGIRDLLPVVVFAGLMAARRRPTWPPLVAGLALGAGAGLLEGYVESRPYLDYLSDSLRPALLLAAGVIAGTVLMVAALRWPPTGVRLRRLGVAASAGRLPDVAAVCVLLVVAGFAVRPYVQTVRRAPRTEDDRINVEFLEEVQRINHVAVDGWRQYSELSLHWVAWYVGVPVLLLAALGAPLLARRLLRRSNGEWVLPFMMIAWTAVTTLYRPGITPDHPWASRRLISLVIPGFLLLALWGLAWCVRYVRRTGRWRWAVMPVALAGVAAVLVPIAVTSRPLMLTPTEQGEVAQVRAMCREIGPGRSVVIVEPVTADRFVQVIRGMCGIPAARLAPGAGRGDVQRVIDGIRDAGRRPAVLGADPAQVSGYGAAEQIFRLRTRQDERSLVKPPDGTWPLAIDVWMAEPPPDGL</sequence>
<dbReference type="GO" id="GO:0016763">
    <property type="term" value="F:pentosyltransferase activity"/>
    <property type="evidence" value="ECO:0007669"/>
    <property type="project" value="TreeGrafter"/>
</dbReference>
<name>A0A1H5WEZ5_9ACTN</name>
<feature type="transmembrane region" description="Helical" evidence="8">
    <location>
        <begin position="45"/>
        <end position="64"/>
    </location>
</feature>
<dbReference type="PANTHER" id="PTHR33908">
    <property type="entry name" value="MANNOSYLTRANSFERASE YKCB-RELATED"/>
    <property type="match status" value="1"/>
</dbReference>
<dbReference type="GO" id="GO:0009103">
    <property type="term" value="P:lipopolysaccharide biosynthetic process"/>
    <property type="evidence" value="ECO:0007669"/>
    <property type="project" value="UniProtKB-ARBA"/>
</dbReference>
<evidence type="ECO:0000256" key="3">
    <source>
        <dbReference type="ARBA" id="ARBA00022676"/>
    </source>
</evidence>
<comment type="subcellular location">
    <subcellularLocation>
        <location evidence="1">Cell membrane</location>
        <topology evidence="1">Multi-pass membrane protein</topology>
    </subcellularLocation>
</comment>
<dbReference type="EMBL" id="FNVO01000002">
    <property type="protein sequence ID" value="SEF97761.1"/>
    <property type="molecule type" value="Genomic_DNA"/>
</dbReference>
<feature type="transmembrane region" description="Helical" evidence="8">
    <location>
        <begin position="240"/>
        <end position="256"/>
    </location>
</feature>
<dbReference type="Proteomes" id="UP000236723">
    <property type="component" value="Unassembled WGS sequence"/>
</dbReference>
<feature type="transmembrane region" description="Helical" evidence="8">
    <location>
        <begin position="20"/>
        <end position="39"/>
    </location>
</feature>
<keyword evidence="2" id="KW-1003">Cell membrane</keyword>
<feature type="transmembrane region" description="Helical" evidence="8">
    <location>
        <begin position="189"/>
        <end position="208"/>
    </location>
</feature>
<evidence type="ECO:0000256" key="7">
    <source>
        <dbReference type="ARBA" id="ARBA00023136"/>
    </source>
</evidence>
<feature type="transmembrane region" description="Helical" evidence="8">
    <location>
        <begin position="541"/>
        <end position="559"/>
    </location>
</feature>
<dbReference type="InterPro" id="IPR050297">
    <property type="entry name" value="LipidA_mod_glycosyltrf_83"/>
</dbReference>
<feature type="transmembrane region" description="Helical" evidence="8">
    <location>
        <begin position="164"/>
        <end position="182"/>
    </location>
</feature>
<evidence type="ECO:0000313" key="10">
    <source>
        <dbReference type="Proteomes" id="UP000236723"/>
    </source>
</evidence>
<evidence type="ECO:0000256" key="1">
    <source>
        <dbReference type="ARBA" id="ARBA00004651"/>
    </source>
</evidence>
<evidence type="ECO:0000256" key="2">
    <source>
        <dbReference type="ARBA" id="ARBA00022475"/>
    </source>
</evidence>
<feature type="transmembrane region" description="Helical" evidence="8">
    <location>
        <begin position="509"/>
        <end position="529"/>
    </location>
</feature>
<organism evidence="9 10">
    <name type="scientific">Thermomonospora echinospora</name>
    <dbReference type="NCBI Taxonomy" id="1992"/>
    <lineage>
        <taxon>Bacteria</taxon>
        <taxon>Bacillati</taxon>
        <taxon>Actinomycetota</taxon>
        <taxon>Actinomycetes</taxon>
        <taxon>Streptosporangiales</taxon>
        <taxon>Thermomonosporaceae</taxon>
        <taxon>Thermomonospora</taxon>
    </lineage>
</organism>
<dbReference type="OrthoDB" id="5196235at2"/>
<feature type="transmembrane region" description="Helical" evidence="8">
    <location>
        <begin position="268"/>
        <end position="285"/>
    </location>
</feature>